<dbReference type="InterPro" id="IPR036047">
    <property type="entry name" value="F-box-like_dom_sf"/>
</dbReference>
<organism evidence="3 4">
    <name type="scientific">Eragrostis curvula</name>
    <name type="common">weeping love grass</name>
    <dbReference type="NCBI Taxonomy" id="38414"/>
    <lineage>
        <taxon>Eukaryota</taxon>
        <taxon>Viridiplantae</taxon>
        <taxon>Streptophyta</taxon>
        <taxon>Embryophyta</taxon>
        <taxon>Tracheophyta</taxon>
        <taxon>Spermatophyta</taxon>
        <taxon>Magnoliopsida</taxon>
        <taxon>Liliopsida</taxon>
        <taxon>Poales</taxon>
        <taxon>Poaceae</taxon>
        <taxon>PACMAD clade</taxon>
        <taxon>Chloridoideae</taxon>
        <taxon>Eragrostideae</taxon>
        <taxon>Eragrostidinae</taxon>
        <taxon>Eragrostis</taxon>
    </lineage>
</organism>
<comment type="caution">
    <text evidence="3">The sequence shown here is derived from an EMBL/GenBank/DDBJ whole genome shotgun (WGS) entry which is preliminary data.</text>
</comment>
<evidence type="ECO:0000313" key="3">
    <source>
        <dbReference type="EMBL" id="TVU37270.1"/>
    </source>
</evidence>
<feature type="region of interest" description="Disordered" evidence="1">
    <location>
        <begin position="28"/>
        <end position="71"/>
    </location>
</feature>
<evidence type="ECO:0000256" key="1">
    <source>
        <dbReference type="SAM" id="MobiDB-lite"/>
    </source>
</evidence>
<dbReference type="EMBL" id="RWGY01000007">
    <property type="protein sequence ID" value="TVU37270.1"/>
    <property type="molecule type" value="Genomic_DNA"/>
</dbReference>
<dbReference type="InterPro" id="IPR001810">
    <property type="entry name" value="F-box_dom"/>
</dbReference>
<reference evidence="3 4" key="1">
    <citation type="journal article" date="2019" name="Sci. Rep.">
        <title>A high-quality genome of Eragrostis curvula grass provides insights into Poaceae evolution and supports new strategies to enhance forage quality.</title>
        <authorList>
            <person name="Carballo J."/>
            <person name="Santos B.A.C.M."/>
            <person name="Zappacosta D."/>
            <person name="Garbus I."/>
            <person name="Selva J.P."/>
            <person name="Gallo C.A."/>
            <person name="Diaz A."/>
            <person name="Albertini E."/>
            <person name="Caccamo M."/>
            <person name="Echenique V."/>
        </authorList>
    </citation>
    <scope>NUCLEOTIDE SEQUENCE [LARGE SCALE GENOMIC DNA]</scope>
    <source>
        <strain evidence="4">cv. Victoria</strain>
        <tissue evidence="3">Leaf</tissue>
    </source>
</reference>
<evidence type="ECO:0000259" key="2">
    <source>
        <dbReference type="Pfam" id="PF12937"/>
    </source>
</evidence>
<dbReference type="Gramene" id="TVU37270">
    <property type="protein sequence ID" value="TVU37270"/>
    <property type="gene ID" value="EJB05_10576"/>
</dbReference>
<evidence type="ECO:0000313" key="4">
    <source>
        <dbReference type="Proteomes" id="UP000324897"/>
    </source>
</evidence>
<dbReference type="Proteomes" id="UP000324897">
    <property type="component" value="Chromosome 4"/>
</dbReference>
<feature type="non-terminal residue" evidence="3">
    <location>
        <position position="1"/>
    </location>
</feature>
<protein>
    <recommendedName>
        <fullName evidence="2">F-box domain-containing protein</fullName>
    </recommendedName>
</protein>
<dbReference type="SUPFAM" id="SSF81383">
    <property type="entry name" value="F-box domain"/>
    <property type="match status" value="1"/>
</dbReference>
<keyword evidence="4" id="KW-1185">Reference proteome</keyword>
<gene>
    <name evidence="3" type="ORF">EJB05_10576</name>
</gene>
<accession>A0A5J9VQB1</accession>
<dbReference type="Pfam" id="PF12937">
    <property type="entry name" value="F-box-like"/>
    <property type="match status" value="1"/>
</dbReference>
<feature type="compositionally biased region" description="Basic and acidic residues" evidence="1">
    <location>
        <begin position="45"/>
        <end position="60"/>
    </location>
</feature>
<sequence length="261" mass="27282">MASSGDQSACGGPAARASKLLWSASKGRAAAPLDAPPTISAPRSSRLEAADSSSKTKEQQDVCSNGGEANLAATPEQEPAGLAFAAPAMVSPSIGVIISVVALDPVLTCLSAKDLCRLRAVCRPLHSLLSDPEFIAEHPTRQPGPLIVVGSLEESFICHVMDLFGRVVKSVRGTPDERVESIQQELVCTAIRTGPGLPTFRLRNLVTGAVHVLPQGFSEQHAASEPGISSYNQVVVLGHVASTGQYKVLRVLEAGVCQQLC</sequence>
<feature type="domain" description="F-box" evidence="2">
    <location>
        <begin position="106"/>
        <end position="133"/>
    </location>
</feature>
<dbReference type="AlphaFoldDB" id="A0A5J9VQB1"/>
<name>A0A5J9VQB1_9POAL</name>
<proteinExistence type="predicted"/>